<evidence type="ECO:0000256" key="1">
    <source>
        <dbReference type="ARBA" id="ARBA00004776"/>
    </source>
</evidence>
<dbReference type="AlphaFoldDB" id="A0AAP9Y8U8"/>
<dbReference type="Proteomes" id="UP000595220">
    <property type="component" value="Chromosome"/>
</dbReference>
<evidence type="ECO:0000256" key="2">
    <source>
        <dbReference type="ARBA" id="ARBA00006739"/>
    </source>
</evidence>
<reference evidence="6 7" key="1">
    <citation type="submission" date="2020-12" db="EMBL/GenBank/DDBJ databases">
        <title>FDA dAtabase for Regulatory Grade micrObial Sequences (FDA-ARGOS): Supporting development and validation of Infectious Disease Dx tests.</title>
        <authorList>
            <person name="Sproer C."/>
            <person name="Gronow S."/>
            <person name="Severitt S."/>
            <person name="Schroder I."/>
            <person name="Tallon L."/>
            <person name="Sadzewicz L."/>
            <person name="Zhao X."/>
            <person name="Boylan J."/>
            <person name="Ott S."/>
            <person name="Bowen H."/>
            <person name="Vavikolanu K."/>
            <person name="Mehta A."/>
            <person name="Aluvathingal J."/>
            <person name="Nadendla S."/>
            <person name="Lowell S."/>
            <person name="Myers T."/>
            <person name="Yan Y."/>
            <person name="Sichtig H."/>
        </authorList>
    </citation>
    <scope>NUCLEOTIDE SEQUENCE [LARGE SCALE GENOMIC DNA]</scope>
    <source>
        <strain evidence="6 7">FDAARGOS_985</strain>
    </source>
</reference>
<gene>
    <name evidence="6" type="ORF">I6H42_01160</name>
</gene>
<dbReference type="PANTHER" id="PTHR43179:SF12">
    <property type="entry name" value="GALACTOFURANOSYLTRANSFERASE GLFT2"/>
    <property type="match status" value="1"/>
</dbReference>
<comment type="similarity">
    <text evidence="2">Belongs to the glycosyltransferase 2 family.</text>
</comment>
<evidence type="ECO:0000256" key="5">
    <source>
        <dbReference type="SAM" id="MobiDB-lite"/>
    </source>
</evidence>
<evidence type="ECO:0000256" key="3">
    <source>
        <dbReference type="ARBA" id="ARBA00022676"/>
    </source>
</evidence>
<accession>A0AAP9Y8U8</accession>
<comment type="pathway">
    <text evidence="1">Cell wall biogenesis; cell wall polysaccharide biosynthesis.</text>
</comment>
<sequence>MTPPPGANAPRVTASCPSPGAARPSARIVLVNWKNAALTLRAAHSIAPQLAPGDRLVLVDNGSGDGSLSAMRAEAPGLRALAGGCGEWGDTEKDGQLEGAAIAECGQVEVLDAGENGGFGAGVMAGARGMGEDALVLLNNDATARDGFLDALLTPLRDPAVGATTALLLLAGRYRPAREDEANALSGKGRQRWVRVSEAEAEAGEGVVLVNSTGNVVDASGNGQDRDWLKEASLLSAPADVFGVCGGACAIRRDAWDRVGGMRADLFMYYEDTDLSYKLREAGYGVRFVRDAIADHEHAASSDAASPMFARVNARNRLIVAAEHAPWRVFARALARSLGRAARAGFSGPASRGVAQGIAALPAALRRRALRRVRKCGPQARGGGK</sequence>
<dbReference type="SUPFAM" id="SSF53448">
    <property type="entry name" value="Nucleotide-diphospho-sugar transferases"/>
    <property type="match status" value="1"/>
</dbReference>
<name>A0AAP9Y8U8_9ACTO</name>
<evidence type="ECO:0000313" key="7">
    <source>
        <dbReference type="Proteomes" id="UP000595220"/>
    </source>
</evidence>
<keyword evidence="3" id="KW-0328">Glycosyltransferase</keyword>
<keyword evidence="7" id="KW-1185">Reference proteome</keyword>
<organism evidence="6 7">
    <name type="scientific">Schaalia meyeri</name>
    <dbReference type="NCBI Taxonomy" id="52773"/>
    <lineage>
        <taxon>Bacteria</taxon>
        <taxon>Bacillati</taxon>
        <taxon>Actinomycetota</taxon>
        <taxon>Actinomycetes</taxon>
        <taxon>Actinomycetales</taxon>
        <taxon>Actinomycetaceae</taxon>
        <taxon>Schaalia</taxon>
    </lineage>
</organism>
<evidence type="ECO:0000256" key="4">
    <source>
        <dbReference type="ARBA" id="ARBA00022679"/>
    </source>
</evidence>
<proteinExistence type="inferred from homology"/>
<dbReference type="Gene3D" id="3.90.550.10">
    <property type="entry name" value="Spore Coat Polysaccharide Biosynthesis Protein SpsA, Chain A"/>
    <property type="match status" value="1"/>
</dbReference>
<protein>
    <submittedName>
        <fullName evidence="6">Glycosyltransferase family 2 protein</fullName>
    </submittedName>
</protein>
<keyword evidence="4" id="KW-0808">Transferase</keyword>
<dbReference type="InterPro" id="IPR029044">
    <property type="entry name" value="Nucleotide-diphossugar_trans"/>
</dbReference>
<dbReference type="GO" id="GO:0016757">
    <property type="term" value="F:glycosyltransferase activity"/>
    <property type="evidence" value="ECO:0007669"/>
    <property type="project" value="UniProtKB-KW"/>
</dbReference>
<evidence type="ECO:0000313" key="6">
    <source>
        <dbReference type="EMBL" id="QQC44075.1"/>
    </source>
</evidence>
<dbReference type="Pfam" id="PF13641">
    <property type="entry name" value="Glyco_tranf_2_3"/>
    <property type="match status" value="1"/>
</dbReference>
<dbReference type="RefSeq" id="WP_083332361.1">
    <property type="nucleotide sequence ID" value="NZ_CP066065.1"/>
</dbReference>
<dbReference type="PANTHER" id="PTHR43179">
    <property type="entry name" value="RHAMNOSYLTRANSFERASE WBBL"/>
    <property type="match status" value="1"/>
</dbReference>
<feature type="region of interest" description="Disordered" evidence="5">
    <location>
        <begin position="1"/>
        <end position="21"/>
    </location>
</feature>
<dbReference type="EMBL" id="CP066065">
    <property type="protein sequence ID" value="QQC44075.1"/>
    <property type="molecule type" value="Genomic_DNA"/>
</dbReference>